<sequence length="142" mass="16373">CKYNFICRAGENCVFFDSDNTYLEKDSGEKGIRYRNKNNIYQYLILHSCNSIWFEKGKCRTDPCINNSDCFSGLCINSTCITDPENPAYICSLRDDNTSELIACKLNHQEYCKYNEDCHSNVCLDNLCINLNEKNKELETGV</sequence>
<evidence type="ECO:0000313" key="2">
    <source>
        <dbReference type="Proteomes" id="UP000193719"/>
    </source>
</evidence>
<feature type="non-terminal residue" evidence="1">
    <location>
        <position position="1"/>
    </location>
</feature>
<proteinExistence type="predicted"/>
<reference evidence="1 2" key="2">
    <citation type="submission" date="2016-08" db="EMBL/GenBank/DDBJ databases">
        <title>Pervasive Adenine N6-methylation of Active Genes in Fungi.</title>
        <authorList>
            <consortium name="DOE Joint Genome Institute"/>
            <person name="Mondo S.J."/>
            <person name="Dannebaum R.O."/>
            <person name="Kuo R.C."/>
            <person name="Labutti K."/>
            <person name="Haridas S."/>
            <person name="Kuo A."/>
            <person name="Salamov A."/>
            <person name="Ahrendt S.R."/>
            <person name="Lipzen A."/>
            <person name="Sullivan W."/>
            <person name="Andreopoulos W.B."/>
            <person name="Clum A."/>
            <person name="Lindquist E."/>
            <person name="Daum C."/>
            <person name="Ramamoorthy G.K."/>
            <person name="Gryganskyi A."/>
            <person name="Culley D."/>
            <person name="Magnuson J.K."/>
            <person name="James T.Y."/>
            <person name="O'Malley M.A."/>
            <person name="Stajich J.E."/>
            <person name="Spatafora J.W."/>
            <person name="Visel A."/>
            <person name="Grigoriev I.V."/>
        </authorList>
    </citation>
    <scope>NUCLEOTIDE SEQUENCE [LARGE SCALE GENOMIC DNA]</scope>
    <source>
        <strain evidence="2">finn</strain>
    </source>
</reference>
<accession>A0A1Y1UY53</accession>
<dbReference type="OrthoDB" id="9998912at2759"/>
<organism evidence="1 2">
    <name type="scientific">Piromyces finnis</name>
    <dbReference type="NCBI Taxonomy" id="1754191"/>
    <lineage>
        <taxon>Eukaryota</taxon>
        <taxon>Fungi</taxon>
        <taxon>Fungi incertae sedis</taxon>
        <taxon>Chytridiomycota</taxon>
        <taxon>Chytridiomycota incertae sedis</taxon>
        <taxon>Neocallimastigomycetes</taxon>
        <taxon>Neocallimastigales</taxon>
        <taxon>Neocallimastigaceae</taxon>
        <taxon>Piromyces</taxon>
    </lineage>
</organism>
<name>A0A1Y1UY53_9FUNG</name>
<protein>
    <submittedName>
        <fullName evidence="1">Uncharacterized protein</fullName>
    </submittedName>
</protein>
<dbReference type="EMBL" id="MCFH01000064">
    <property type="protein sequence ID" value="ORX42501.1"/>
    <property type="molecule type" value="Genomic_DNA"/>
</dbReference>
<evidence type="ECO:0000313" key="1">
    <source>
        <dbReference type="EMBL" id="ORX42501.1"/>
    </source>
</evidence>
<feature type="non-terminal residue" evidence="1">
    <location>
        <position position="142"/>
    </location>
</feature>
<keyword evidence="2" id="KW-1185">Reference proteome</keyword>
<gene>
    <name evidence="1" type="ORF">BCR36DRAFT_337528</name>
</gene>
<comment type="caution">
    <text evidence="1">The sequence shown here is derived from an EMBL/GenBank/DDBJ whole genome shotgun (WGS) entry which is preliminary data.</text>
</comment>
<dbReference type="AlphaFoldDB" id="A0A1Y1UY53"/>
<reference evidence="1 2" key="1">
    <citation type="submission" date="2016-08" db="EMBL/GenBank/DDBJ databases">
        <title>Genomes of anaerobic fungi encode conserved fungal cellulosomes for biomass hydrolysis.</title>
        <authorList>
            <consortium name="DOE Joint Genome Institute"/>
            <person name="Haitjema C.H."/>
            <person name="Gilmore S.P."/>
            <person name="Henske J.K."/>
            <person name="Solomon K.V."/>
            <person name="De Groot R."/>
            <person name="Kuo A."/>
            <person name="Mondo S.J."/>
            <person name="Salamov A.A."/>
            <person name="Labutti K."/>
            <person name="Zhao Z."/>
            <person name="Chiniquy J."/>
            <person name="Barry K."/>
            <person name="Brewer H.M."/>
            <person name="Purvine S.O."/>
            <person name="Wright A.T."/>
            <person name="Boxma B."/>
            <person name="Van Alen T."/>
            <person name="Hackstein J.H."/>
            <person name="Baker S.E."/>
            <person name="Grigoriev I.V."/>
            <person name="O'Malley M.A."/>
        </authorList>
    </citation>
    <scope>NUCLEOTIDE SEQUENCE [LARGE SCALE GENOMIC DNA]</scope>
    <source>
        <strain evidence="2">finn</strain>
    </source>
</reference>
<dbReference type="Proteomes" id="UP000193719">
    <property type="component" value="Unassembled WGS sequence"/>
</dbReference>